<keyword evidence="1" id="KW-0472">Membrane</keyword>
<reference evidence="2" key="1">
    <citation type="journal article" date="2022" name="bioRxiv">
        <title>Sequencing and chromosome-scale assembly of the giantPleurodeles waltlgenome.</title>
        <authorList>
            <person name="Brown T."/>
            <person name="Elewa A."/>
            <person name="Iarovenko S."/>
            <person name="Subramanian E."/>
            <person name="Araus A.J."/>
            <person name="Petzold A."/>
            <person name="Susuki M."/>
            <person name="Suzuki K.-i.T."/>
            <person name="Hayashi T."/>
            <person name="Toyoda A."/>
            <person name="Oliveira C."/>
            <person name="Osipova E."/>
            <person name="Leigh N.D."/>
            <person name="Simon A."/>
            <person name="Yun M.H."/>
        </authorList>
    </citation>
    <scope>NUCLEOTIDE SEQUENCE</scope>
    <source>
        <strain evidence="2">20211129_DDA</strain>
        <tissue evidence="2">Liver</tissue>
    </source>
</reference>
<dbReference type="EMBL" id="JANPWB010000010">
    <property type="protein sequence ID" value="KAJ1136864.1"/>
    <property type="molecule type" value="Genomic_DNA"/>
</dbReference>
<name>A0AAV7QCB6_PLEWA</name>
<dbReference type="AlphaFoldDB" id="A0AAV7QCB6"/>
<sequence length="179" mass="20015">MAHGRRRYNGTGCHGRWTYDTPVSAKSGGFSDARPTGSSDFYEAQGLRAGGVAVLGCSQKEYIWYKGDRCESYLTDLQLNGIIIGCCLLVSILLLLFPLLLMKATTKKPEKKPLGSTSRLWISSLMPHMNLSFSTLSDSSDATERTMFDTRPRWSTFLDVEKNQVSHDSNSWKKGRTTF</sequence>
<comment type="caution">
    <text evidence="2">The sequence shown here is derived from an EMBL/GenBank/DDBJ whole genome shotgun (WGS) entry which is preliminary data.</text>
</comment>
<organism evidence="2 3">
    <name type="scientific">Pleurodeles waltl</name>
    <name type="common">Iberian ribbed newt</name>
    <dbReference type="NCBI Taxonomy" id="8319"/>
    <lineage>
        <taxon>Eukaryota</taxon>
        <taxon>Metazoa</taxon>
        <taxon>Chordata</taxon>
        <taxon>Craniata</taxon>
        <taxon>Vertebrata</taxon>
        <taxon>Euteleostomi</taxon>
        <taxon>Amphibia</taxon>
        <taxon>Batrachia</taxon>
        <taxon>Caudata</taxon>
        <taxon>Salamandroidea</taxon>
        <taxon>Salamandridae</taxon>
        <taxon>Pleurodelinae</taxon>
        <taxon>Pleurodeles</taxon>
    </lineage>
</organism>
<evidence type="ECO:0000313" key="2">
    <source>
        <dbReference type="EMBL" id="KAJ1136864.1"/>
    </source>
</evidence>
<gene>
    <name evidence="2" type="ORF">NDU88_003278</name>
</gene>
<keyword evidence="1" id="KW-1133">Transmembrane helix</keyword>
<feature type="transmembrane region" description="Helical" evidence="1">
    <location>
        <begin position="82"/>
        <end position="102"/>
    </location>
</feature>
<keyword evidence="1" id="KW-0812">Transmembrane</keyword>
<evidence type="ECO:0000313" key="3">
    <source>
        <dbReference type="Proteomes" id="UP001066276"/>
    </source>
</evidence>
<keyword evidence="3" id="KW-1185">Reference proteome</keyword>
<accession>A0AAV7QCB6</accession>
<protein>
    <submittedName>
        <fullName evidence="2">Uncharacterized protein</fullName>
    </submittedName>
</protein>
<proteinExistence type="predicted"/>
<dbReference type="Proteomes" id="UP001066276">
    <property type="component" value="Chromosome 6"/>
</dbReference>
<evidence type="ECO:0000256" key="1">
    <source>
        <dbReference type="SAM" id="Phobius"/>
    </source>
</evidence>